<evidence type="ECO:0000313" key="3">
    <source>
        <dbReference type="Proteomes" id="UP000186601"/>
    </source>
</evidence>
<protein>
    <submittedName>
        <fullName evidence="2">Uncharacterized protein</fullName>
    </submittedName>
</protein>
<name>A0A2R6RPV0_9APHY</name>
<dbReference type="Proteomes" id="UP000186601">
    <property type="component" value="Unassembled WGS sequence"/>
</dbReference>
<accession>A0A2R6RPV0</accession>
<keyword evidence="3" id="KW-1185">Reference proteome</keyword>
<evidence type="ECO:0000256" key="1">
    <source>
        <dbReference type="SAM" id="MobiDB-lite"/>
    </source>
</evidence>
<feature type="compositionally biased region" description="Basic and acidic residues" evidence="1">
    <location>
        <begin position="1"/>
        <end position="22"/>
    </location>
</feature>
<comment type="caution">
    <text evidence="2">The sequence shown here is derived from an EMBL/GenBank/DDBJ whole genome shotgun (WGS) entry which is preliminary data.</text>
</comment>
<feature type="region of interest" description="Disordered" evidence="1">
    <location>
        <begin position="1"/>
        <end position="60"/>
    </location>
</feature>
<dbReference type="EMBL" id="MLYV02000206">
    <property type="protein sequence ID" value="PSS32019.1"/>
    <property type="molecule type" value="Genomic_DNA"/>
</dbReference>
<sequence length="60" mass="6839">MSEKIPETREAPEASRRPEGEAPRYASRWESSLSRWPRDGLGMDSRGYQDVGPNHPRGLE</sequence>
<gene>
    <name evidence="2" type="ORF">PHLCEN_2v2214</name>
</gene>
<organism evidence="2 3">
    <name type="scientific">Hermanssonia centrifuga</name>
    <dbReference type="NCBI Taxonomy" id="98765"/>
    <lineage>
        <taxon>Eukaryota</taxon>
        <taxon>Fungi</taxon>
        <taxon>Dikarya</taxon>
        <taxon>Basidiomycota</taxon>
        <taxon>Agaricomycotina</taxon>
        <taxon>Agaricomycetes</taxon>
        <taxon>Polyporales</taxon>
        <taxon>Meruliaceae</taxon>
        <taxon>Hermanssonia</taxon>
    </lineage>
</organism>
<proteinExistence type="predicted"/>
<dbReference type="AlphaFoldDB" id="A0A2R6RPV0"/>
<reference evidence="2 3" key="1">
    <citation type="submission" date="2018-02" db="EMBL/GenBank/DDBJ databases">
        <title>Genome sequence of the basidiomycete white-rot fungus Phlebia centrifuga.</title>
        <authorList>
            <person name="Granchi Z."/>
            <person name="Peng M."/>
            <person name="de Vries R.P."/>
            <person name="Hilden K."/>
            <person name="Makela M.R."/>
            <person name="Grigoriev I."/>
            <person name="Riley R."/>
        </authorList>
    </citation>
    <scope>NUCLEOTIDE SEQUENCE [LARGE SCALE GENOMIC DNA]</scope>
    <source>
        <strain evidence="2 3">FBCC195</strain>
    </source>
</reference>
<evidence type="ECO:0000313" key="2">
    <source>
        <dbReference type="EMBL" id="PSS32019.1"/>
    </source>
</evidence>